<dbReference type="SUPFAM" id="SSF49764">
    <property type="entry name" value="HSP20-like chaperones"/>
    <property type="match status" value="1"/>
</dbReference>
<keyword evidence="4" id="KW-0378">Hydrolase</keyword>
<dbReference type="STRING" id="178035.A0A154PJ94"/>
<comment type="catalytic activity">
    <reaction evidence="7">
        <text>ATP + H2O = ADP + phosphate + H(+)</text>
        <dbReference type="Rhea" id="RHEA:13065"/>
        <dbReference type="ChEBI" id="CHEBI:15377"/>
        <dbReference type="ChEBI" id="CHEBI:15378"/>
        <dbReference type="ChEBI" id="CHEBI:30616"/>
        <dbReference type="ChEBI" id="CHEBI:43474"/>
        <dbReference type="ChEBI" id="CHEBI:456216"/>
        <dbReference type="EC" id="3.6.4.13"/>
    </reaction>
</comment>
<dbReference type="OrthoDB" id="249932at2759"/>
<dbReference type="EMBL" id="KQ434936">
    <property type="protein sequence ID" value="KZC11915.1"/>
    <property type="molecule type" value="Genomic_DNA"/>
</dbReference>
<organism evidence="9 10">
    <name type="scientific">Dufourea novaeangliae</name>
    <name type="common">Sweat bee</name>
    <dbReference type="NCBI Taxonomy" id="178035"/>
    <lineage>
        <taxon>Eukaryota</taxon>
        <taxon>Metazoa</taxon>
        <taxon>Ecdysozoa</taxon>
        <taxon>Arthropoda</taxon>
        <taxon>Hexapoda</taxon>
        <taxon>Insecta</taxon>
        <taxon>Pterygota</taxon>
        <taxon>Neoptera</taxon>
        <taxon>Endopterygota</taxon>
        <taxon>Hymenoptera</taxon>
        <taxon>Apocrita</taxon>
        <taxon>Aculeata</taxon>
        <taxon>Apoidea</taxon>
        <taxon>Anthophila</taxon>
        <taxon>Halictidae</taxon>
        <taxon>Rophitinae</taxon>
        <taxon>Dufourea</taxon>
    </lineage>
</organism>
<evidence type="ECO:0000256" key="1">
    <source>
        <dbReference type="ARBA" id="ARBA00012552"/>
    </source>
</evidence>
<evidence type="ECO:0000313" key="9">
    <source>
        <dbReference type="EMBL" id="KZC11915.1"/>
    </source>
</evidence>
<accession>A0A154PJ94</accession>
<keyword evidence="10" id="KW-1185">Reference proteome</keyword>
<sequence length="164" mass="19443">MSYPKLISKLYTPKIFWYQTDITVIVRILLEDVDKYFLRVVCDHLSFSTTVNERGYYVSLYLFGTVVAEKTVHVNLGREIKVTLVKAHKWTEWLRLHIEKEKNPLIVRDPDHLDKNDWFKVSPKIEKESFAEYKRRNNISQIMPDVPSTDEEVSDDDAMDMLFL</sequence>
<dbReference type="GO" id="GO:0016787">
    <property type="term" value="F:hydrolase activity"/>
    <property type="evidence" value="ECO:0007669"/>
    <property type="project" value="UniProtKB-KW"/>
</dbReference>
<keyword evidence="5" id="KW-0347">Helicase</keyword>
<dbReference type="GO" id="GO:0003724">
    <property type="term" value="F:RNA helicase activity"/>
    <property type="evidence" value="ECO:0007669"/>
    <property type="project" value="UniProtKB-EC"/>
</dbReference>
<dbReference type="CDD" id="cd06463">
    <property type="entry name" value="p23_like"/>
    <property type="match status" value="1"/>
</dbReference>
<proteinExistence type="predicted"/>
<evidence type="ECO:0000256" key="6">
    <source>
        <dbReference type="ARBA" id="ARBA00022840"/>
    </source>
</evidence>
<protein>
    <recommendedName>
        <fullName evidence="1">RNA helicase</fullName>
        <ecNumber evidence="1">3.6.4.13</ecNumber>
    </recommendedName>
</protein>
<dbReference type="Proteomes" id="UP000076502">
    <property type="component" value="Unassembled WGS sequence"/>
</dbReference>
<name>A0A154PJ94_DUFNO</name>
<gene>
    <name evidence="9" type="ORF">WN55_03419</name>
</gene>
<evidence type="ECO:0000256" key="7">
    <source>
        <dbReference type="ARBA" id="ARBA00047984"/>
    </source>
</evidence>
<keyword evidence="6" id="KW-0067">ATP-binding</keyword>
<feature type="domain" description="CS" evidence="8">
    <location>
        <begin position="10"/>
        <end position="97"/>
    </location>
</feature>
<evidence type="ECO:0000256" key="3">
    <source>
        <dbReference type="ARBA" id="ARBA00022741"/>
    </source>
</evidence>
<evidence type="ECO:0000259" key="8">
    <source>
        <dbReference type="PROSITE" id="PS51203"/>
    </source>
</evidence>
<dbReference type="Gene3D" id="2.60.40.790">
    <property type="match status" value="1"/>
</dbReference>
<dbReference type="GO" id="GO:0042078">
    <property type="term" value="P:germ-line stem cell division"/>
    <property type="evidence" value="ECO:0007669"/>
    <property type="project" value="TreeGrafter"/>
</dbReference>
<evidence type="ECO:0000313" key="10">
    <source>
        <dbReference type="Proteomes" id="UP000076502"/>
    </source>
</evidence>
<dbReference type="PROSITE" id="PS51203">
    <property type="entry name" value="CS"/>
    <property type="match status" value="1"/>
</dbReference>
<keyword evidence="2" id="KW-0677">Repeat</keyword>
<dbReference type="PANTHER" id="PTHR22655">
    <property type="entry name" value="ATP-DEPENDENT RNA HELICASE TDRD12-RELATED"/>
    <property type="match status" value="1"/>
</dbReference>
<evidence type="ECO:0000256" key="5">
    <source>
        <dbReference type="ARBA" id="ARBA00022806"/>
    </source>
</evidence>
<dbReference type="Pfam" id="PF04969">
    <property type="entry name" value="CS"/>
    <property type="match status" value="1"/>
</dbReference>
<dbReference type="EC" id="3.6.4.13" evidence="1"/>
<evidence type="ECO:0000256" key="2">
    <source>
        <dbReference type="ARBA" id="ARBA00022737"/>
    </source>
</evidence>
<dbReference type="GO" id="GO:0005524">
    <property type="term" value="F:ATP binding"/>
    <property type="evidence" value="ECO:0007669"/>
    <property type="project" value="UniProtKB-KW"/>
</dbReference>
<dbReference type="OMA" id="LIKAHKW"/>
<dbReference type="AlphaFoldDB" id="A0A154PJ94"/>
<keyword evidence="3" id="KW-0547">Nucleotide-binding</keyword>
<reference evidence="9 10" key="1">
    <citation type="submission" date="2015-07" db="EMBL/GenBank/DDBJ databases">
        <title>The genome of Dufourea novaeangliae.</title>
        <authorList>
            <person name="Pan H."/>
            <person name="Kapheim K."/>
        </authorList>
    </citation>
    <scope>NUCLEOTIDE SEQUENCE [LARGE SCALE GENOMIC DNA]</scope>
    <source>
        <strain evidence="9">0120121106</strain>
        <tissue evidence="9">Whole body</tissue>
    </source>
</reference>
<dbReference type="InterPro" id="IPR008978">
    <property type="entry name" value="HSP20-like_chaperone"/>
</dbReference>
<dbReference type="PANTHER" id="PTHR22655:SF2">
    <property type="entry name" value="ATP-DEPENDENT RNA HELICASE TDRD12-RELATED"/>
    <property type="match status" value="1"/>
</dbReference>
<evidence type="ECO:0000256" key="4">
    <source>
        <dbReference type="ARBA" id="ARBA00022801"/>
    </source>
</evidence>
<dbReference type="InterPro" id="IPR007052">
    <property type="entry name" value="CS_dom"/>
</dbReference>